<comment type="caution">
    <text evidence="1">The sequence shown here is derived from an EMBL/GenBank/DDBJ whole genome shotgun (WGS) entry which is preliminary data.</text>
</comment>
<evidence type="ECO:0000313" key="1">
    <source>
        <dbReference type="EMBL" id="TWT91257.1"/>
    </source>
</evidence>
<sequence>MRAKIMPLAFVALFVFGMVSSYGRSKAIGTKLKITEKETVSYSGDATETDAGTLGKRLVELDYFDGQGDADVLLSKNDSGFTVSFVLQDGAWESASTVTSFASLGRQLHQILGGRPLTVNLIDSDINVRRSLSITQSESVLAASECESIRYLSPATEAQADLLADAFKKVGFFDGNNPKDVFLEIGSDSETQIISAVVQEGVWNDPEMVASFDALFAGLAGIINAPIEYRLIDKSNNLHHSNSFAE</sequence>
<gene>
    <name evidence="1" type="ORF">Pla52n_66690</name>
</gene>
<organism evidence="1 2">
    <name type="scientific">Stieleria varia</name>
    <dbReference type="NCBI Taxonomy" id="2528005"/>
    <lineage>
        <taxon>Bacteria</taxon>
        <taxon>Pseudomonadati</taxon>
        <taxon>Planctomycetota</taxon>
        <taxon>Planctomycetia</taxon>
        <taxon>Pirellulales</taxon>
        <taxon>Pirellulaceae</taxon>
        <taxon>Stieleria</taxon>
    </lineage>
</organism>
<dbReference type="EMBL" id="SJPN01000018">
    <property type="protein sequence ID" value="TWT91257.1"/>
    <property type="molecule type" value="Genomic_DNA"/>
</dbReference>
<protein>
    <submittedName>
        <fullName evidence="1">Uncharacterized protein</fullName>
    </submittedName>
</protein>
<reference evidence="1 2" key="1">
    <citation type="submission" date="2019-02" db="EMBL/GenBank/DDBJ databases">
        <title>Deep-cultivation of Planctomycetes and their phenomic and genomic characterization uncovers novel biology.</title>
        <authorList>
            <person name="Wiegand S."/>
            <person name="Jogler M."/>
            <person name="Boedeker C."/>
            <person name="Pinto D."/>
            <person name="Vollmers J."/>
            <person name="Rivas-Marin E."/>
            <person name="Kohn T."/>
            <person name="Peeters S.H."/>
            <person name="Heuer A."/>
            <person name="Rast P."/>
            <person name="Oberbeckmann S."/>
            <person name="Bunk B."/>
            <person name="Jeske O."/>
            <person name="Meyerdierks A."/>
            <person name="Storesund J.E."/>
            <person name="Kallscheuer N."/>
            <person name="Luecker S."/>
            <person name="Lage O.M."/>
            <person name="Pohl T."/>
            <person name="Merkel B.J."/>
            <person name="Hornburger P."/>
            <person name="Mueller R.-W."/>
            <person name="Bruemmer F."/>
            <person name="Labrenz M."/>
            <person name="Spormann A.M."/>
            <person name="Op Den Camp H."/>
            <person name="Overmann J."/>
            <person name="Amann R."/>
            <person name="Jetten M.S.M."/>
            <person name="Mascher T."/>
            <person name="Medema M.H."/>
            <person name="Devos D.P."/>
            <person name="Kaster A.-K."/>
            <person name="Ovreas L."/>
            <person name="Rohde M."/>
            <person name="Galperin M.Y."/>
            <person name="Jogler C."/>
        </authorList>
    </citation>
    <scope>NUCLEOTIDE SEQUENCE [LARGE SCALE GENOMIC DNA]</scope>
    <source>
        <strain evidence="1 2">Pla52n</strain>
    </source>
</reference>
<dbReference type="Proteomes" id="UP000320176">
    <property type="component" value="Unassembled WGS sequence"/>
</dbReference>
<accession>A0A5C5ZW64</accession>
<evidence type="ECO:0000313" key="2">
    <source>
        <dbReference type="Proteomes" id="UP000320176"/>
    </source>
</evidence>
<dbReference type="AlphaFoldDB" id="A0A5C5ZW64"/>
<proteinExistence type="predicted"/>
<name>A0A5C5ZW64_9BACT</name>
<keyword evidence="2" id="KW-1185">Reference proteome</keyword>